<proteinExistence type="predicted"/>
<dbReference type="InterPro" id="IPR039421">
    <property type="entry name" value="Type_1_exporter"/>
</dbReference>
<reference evidence="3" key="1">
    <citation type="journal article" date="2019" name="Int. J. Syst. Evol. Microbiol.">
        <title>The Global Catalogue of Microorganisms (GCM) 10K type strain sequencing project: providing services to taxonomists for standard genome sequencing and annotation.</title>
        <authorList>
            <consortium name="The Broad Institute Genomics Platform"/>
            <consortium name="The Broad Institute Genome Sequencing Center for Infectious Disease"/>
            <person name="Wu L."/>
            <person name="Ma J."/>
        </authorList>
    </citation>
    <scope>NUCLEOTIDE SEQUENCE [LARGE SCALE GENOMIC DNA]</scope>
    <source>
        <strain evidence="3">JCM 10083</strain>
    </source>
</reference>
<comment type="caution">
    <text evidence="2">The sequence shown here is derived from an EMBL/GenBank/DDBJ whole genome shotgun (WGS) entry which is preliminary data.</text>
</comment>
<organism evidence="2 3">
    <name type="scientific">Streptosporangium amethystogenes subsp. fukuiense</name>
    <dbReference type="NCBI Taxonomy" id="698418"/>
    <lineage>
        <taxon>Bacteria</taxon>
        <taxon>Bacillati</taxon>
        <taxon>Actinomycetota</taxon>
        <taxon>Actinomycetes</taxon>
        <taxon>Streptosporangiales</taxon>
        <taxon>Streptosporangiaceae</taxon>
        <taxon>Streptosporangium</taxon>
    </lineage>
</organism>
<dbReference type="Gene3D" id="3.40.50.300">
    <property type="entry name" value="P-loop containing nucleotide triphosphate hydrolases"/>
    <property type="match status" value="1"/>
</dbReference>
<sequence length="147" mass="16465">MADVHDIVEALPRGYDTLLSRIFFGDEEEGTQTGVLLSGGQWQRLTLARTMVRERRDLLILDEPSSGLDARAEYEMHRRLREHRMGRTSLLVSHRLGSVRDADLIVVLGDGRIVEQGTHDDLMAAGGGYSQLFEVQARGYRGDADVQ</sequence>
<dbReference type="Proteomes" id="UP001596514">
    <property type="component" value="Unassembled WGS sequence"/>
</dbReference>
<dbReference type="PANTHER" id="PTHR43394:SF1">
    <property type="entry name" value="ATP-BINDING CASSETTE SUB-FAMILY B MEMBER 10, MITOCHONDRIAL"/>
    <property type="match status" value="1"/>
</dbReference>
<dbReference type="RefSeq" id="WP_343967772.1">
    <property type="nucleotide sequence ID" value="NZ_BAAAGK010000060.1"/>
</dbReference>
<evidence type="ECO:0000313" key="2">
    <source>
        <dbReference type="EMBL" id="MFC7599293.1"/>
    </source>
</evidence>
<evidence type="ECO:0000259" key="1">
    <source>
        <dbReference type="Pfam" id="PF00005"/>
    </source>
</evidence>
<feature type="domain" description="ABC transporter" evidence="1">
    <location>
        <begin position="35"/>
        <end position="65"/>
    </location>
</feature>
<name>A0ABW2STI2_9ACTN</name>
<dbReference type="GO" id="GO:0005524">
    <property type="term" value="F:ATP binding"/>
    <property type="evidence" value="ECO:0007669"/>
    <property type="project" value="UniProtKB-KW"/>
</dbReference>
<dbReference type="EMBL" id="JBHTEE010000001">
    <property type="protein sequence ID" value="MFC7599293.1"/>
    <property type="molecule type" value="Genomic_DNA"/>
</dbReference>
<dbReference type="PANTHER" id="PTHR43394">
    <property type="entry name" value="ATP-DEPENDENT PERMEASE MDL1, MITOCHONDRIAL"/>
    <property type="match status" value="1"/>
</dbReference>
<dbReference type="InterPro" id="IPR003439">
    <property type="entry name" value="ABC_transporter-like_ATP-bd"/>
</dbReference>
<dbReference type="Pfam" id="PF00005">
    <property type="entry name" value="ABC_tran"/>
    <property type="match status" value="1"/>
</dbReference>
<protein>
    <submittedName>
        <fullName evidence="2">ATP-binding cassette domain-containing protein</fullName>
    </submittedName>
</protein>
<accession>A0ABW2STI2</accession>
<keyword evidence="2" id="KW-0067">ATP-binding</keyword>
<keyword evidence="3" id="KW-1185">Reference proteome</keyword>
<dbReference type="SUPFAM" id="SSF52540">
    <property type="entry name" value="P-loop containing nucleoside triphosphate hydrolases"/>
    <property type="match status" value="1"/>
</dbReference>
<keyword evidence="2" id="KW-0547">Nucleotide-binding</keyword>
<dbReference type="InterPro" id="IPR027417">
    <property type="entry name" value="P-loop_NTPase"/>
</dbReference>
<evidence type="ECO:0000313" key="3">
    <source>
        <dbReference type="Proteomes" id="UP001596514"/>
    </source>
</evidence>
<gene>
    <name evidence="2" type="ORF">ACFQVD_04125</name>
</gene>